<proteinExistence type="predicted"/>
<dbReference type="AlphaFoldDB" id="A0AAV4B7J5"/>
<evidence type="ECO:0000256" key="1">
    <source>
        <dbReference type="SAM" id="MobiDB-lite"/>
    </source>
</evidence>
<feature type="region of interest" description="Disordered" evidence="1">
    <location>
        <begin position="49"/>
        <end position="127"/>
    </location>
</feature>
<feature type="chain" id="PRO_5043674470" evidence="2">
    <location>
        <begin position="19"/>
        <end position="127"/>
    </location>
</feature>
<accession>A0AAV4B7J5</accession>
<keyword evidence="4" id="KW-1185">Reference proteome</keyword>
<evidence type="ECO:0000313" key="3">
    <source>
        <dbReference type="EMBL" id="GFO14773.1"/>
    </source>
</evidence>
<feature type="compositionally biased region" description="Basic and acidic residues" evidence="1">
    <location>
        <begin position="64"/>
        <end position="127"/>
    </location>
</feature>
<feature type="signal peptide" evidence="2">
    <location>
        <begin position="1"/>
        <end position="18"/>
    </location>
</feature>
<evidence type="ECO:0000313" key="4">
    <source>
        <dbReference type="Proteomes" id="UP000735302"/>
    </source>
</evidence>
<organism evidence="3 4">
    <name type="scientific">Plakobranchus ocellatus</name>
    <dbReference type="NCBI Taxonomy" id="259542"/>
    <lineage>
        <taxon>Eukaryota</taxon>
        <taxon>Metazoa</taxon>
        <taxon>Spiralia</taxon>
        <taxon>Lophotrochozoa</taxon>
        <taxon>Mollusca</taxon>
        <taxon>Gastropoda</taxon>
        <taxon>Heterobranchia</taxon>
        <taxon>Euthyneura</taxon>
        <taxon>Panpulmonata</taxon>
        <taxon>Sacoglossa</taxon>
        <taxon>Placobranchoidea</taxon>
        <taxon>Plakobranchidae</taxon>
        <taxon>Plakobranchus</taxon>
    </lineage>
</organism>
<reference evidence="3 4" key="1">
    <citation type="journal article" date="2021" name="Elife">
        <title>Chloroplast acquisition without the gene transfer in kleptoplastic sea slugs, Plakobranchus ocellatus.</title>
        <authorList>
            <person name="Maeda T."/>
            <person name="Takahashi S."/>
            <person name="Yoshida T."/>
            <person name="Shimamura S."/>
            <person name="Takaki Y."/>
            <person name="Nagai Y."/>
            <person name="Toyoda A."/>
            <person name="Suzuki Y."/>
            <person name="Arimoto A."/>
            <person name="Ishii H."/>
            <person name="Satoh N."/>
            <person name="Nishiyama T."/>
            <person name="Hasebe M."/>
            <person name="Maruyama T."/>
            <person name="Minagawa J."/>
            <person name="Obokata J."/>
            <person name="Shigenobu S."/>
        </authorList>
    </citation>
    <scope>NUCLEOTIDE SEQUENCE [LARGE SCALE GENOMIC DNA]</scope>
</reference>
<keyword evidence="2" id="KW-0732">Signal</keyword>
<name>A0AAV4B7J5_9GAST</name>
<protein>
    <submittedName>
        <fullName evidence="3">E3 ubiquitin-protein ligase rnf213-like isoform x4</fullName>
    </submittedName>
</protein>
<comment type="caution">
    <text evidence="3">The sequence shown here is derived from an EMBL/GenBank/DDBJ whole genome shotgun (WGS) entry which is preliminary data.</text>
</comment>
<gene>
    <name evidence="3" type="ORF">PoB_004127800</name>
</gene>
<evidence type="ECO:0000256" key="2">
    <source>
        <dbReference type="SAM" id="SignalP"/>
    </source>
</evidence>
<dbReference type="Proteomes" id="UP000735302">
    <property type="component" value="Unassembled WGS sequence"/>
</dbReference>
<dbReference type="EMBL" id="BLXT01004580">
    <property type="protein sequence ID" value="GFO14773.1"/>
    <property type="molecule type" value="Genomic_DNA"/>
</dbReference>
<sequence length="127" mass="13812">MFSVEFIHLALLFGSADGGGMLGPDAPLTICLGGGRNLPGITSGQFVSQGWQHRKIPRLLNNPKRADVDTTDQPKKSNPKRADVDTTDQPKKSNPKRADVDTTDQSKKSNPKRADVDTTDQPTKEQT</sequence>